<organism evidence="1 2">
    <name type="scientific">Trachymyrmex septentrionalis</name>
    <dbReference type="NCBI Taxonomy" id="34720"/>
    <lineage>
        <taxon>Eukaryota</taxon>
        <taxon>Metazoa</taxon>
        <taxon>Ecdysozoa</taxon>
        <taxon>Arthropoda</taxon>
        <taxon>Hexapoda</taxon>
        <taxon>Insecta</taxon>
        <taxon>Pterygota</taxon>
        <taxon>Neoptera</taxon>
        <taxon>Endopterygota</taxon>
        <taxon>Hymenoptera</taxon>
        <taxon>Apocrita</taxon>
        <taxon>Aculeata</taxon>
        <taxon>Formicoidea</taxon>
        <taxon>Formicidae</taxon>
        <taxon>Myrmicinae</taxon>
        <taxon>Trachymyrmex</taxon>
    </lineage>
</organism>
<accession>A0A195FJQ7</accession>
<dbReference type="AlphaFoldDB" id="A0A195FJQ7"/>
<sequence length="95" mass="11246">MYEASKYLQAINKTKKSFFQRGLRIRDYLHGRRARMAAIIVTLNRIQHVPFYVNRIDSSAAQEYNESFCGRYKYNMCNNDTNSSKLIALRNTRDE</sequence>
<gene>
    <name evidence="1" type="ORF">ALC56_05437</name>
</gene>
<dbReference type="EMBL" id="KQ981523">
    <property type="protein sequence ID" value="KYN40492.1"/>
    <property type="molecule type" value="Genomic_DNA"/>
</dbReference>
<dbReference type="Proteomes" id="UP000078541">
    <property type="component" value="Unassembled WGS sequence"/>
</dbReference>
<name>A0A195FJQ7_9HYME</name>
<keyword evidence="2" id="KW-1185">Reference proteome</keyword>
<protein>
    <submittedName>
        <fullName evidence="1">Uncharacterized protein</fullName>
    </submittedName>
</protein>
<evidence type="ECO:0000313" key="2">
    <source>
        <dbReference type="Proteomes" id="UP000078541"/>
    </source>
</evidence>
<proteinExistence type="predicted"/>
<evidence type="ECO:0000313" key="1">
    <source>
        <dbReference type="EMBL" id="KYN40492.1"/>
    </source>
</evidence>
<reference evidence="1 2" key="1">
    <citation type="submission" date="2016-03" db="EMBL/GenBank/DDBJ databases">
        <title>Trachymyrmex septentrionalis WGS genome.</title>
        <authorList>
            <person name="Nygaard S."/>
            <person name="Hu H."/>
            <person name="Boomsma J."/>
            <person name="Zhang G."/>
        </authorList>
    </citation>
    <scope>NUCLEOTIDE SEQUENCE [LARGE SCALE GENOMIC DNA]</scope>
    <source>
        <strain evidence="1">Tsep2-gDNA-1</strain>
        <tissue evidence="1">Whole body</tissue>
    </source>
</reference>